<keyword evidence="3" id="KW-0902">Two-component regulatory system</keyword>
<reference evidence="6 7" key="1">
    <citation type="submission" date="2018-08" db="EMBL/GenBank/DDBJ databases">
        <title>Jishengella sp. nov., isolated from a root of Azadirachta indica A. Juss. var. siamensis Valenton.</title>
        <authorList>
            <person name="Kuncharoen N."/>
            <person name="Tanasupawat S."/>
            <person name="Kudo T."/>
            <person name="Ohkuma M."/>
        </authorList>
    </citation>
    <scope>NUCLEOTIDE SEQUENCE [LARGE SCALE GENOMIC DNA]</scope>
    <source>
        <strain evidence="6 7">AZ1-13</strain>
    </source>
</reference>
<protein>
    <submittedName>
        <fullName evidence="6">ATP-binding protein</fullName>
    </submittedName>
</protein>
<dbReference type="PANTHER" id="PTHR24421">
    <property type="entry name" value="NITRATE/NITRITE SENSOR PROTEIN NARX-RELATED"/>
    <property type="match status" value="1"/>
</dbReference>
<feature type="transmembrane region" description="Helical" evidence="4">
    <location>
        <begin position="30"/>
        <end position="49"/>
    </location>
</feature>
<keyword evidence="6" id="KW-0547">Nucleotide-binding</keyword>
<dbReference type="CDD" id="cd16917">
    <property type="entry name" value="HATPase_UhpB-NarQ-NarX-like"/>
    <property type="match status" value="1"/>
</dbReference>
<dbReference type="InterPro" id="IPR036890">
    <property type="entry name" value="HATPase_C_sf"/>
</dbReference>
<comment type="caution">
    <text evidence="6">The sequence shown here is derived from an EMBL/GenBank/DDBJ whole genome shotgun (WGS) entry which is preliminary data.</text>
</comment>
<dbReference type="GO" id="GO:0005524">
    <property type="term" value="F:ATP binding"/>
    <property type="evidence" value="ECO:0007669"/>
    <property type="project" value="UniProtKB-KW"/>
</dbReference>
<evidence type="ECO:0000256" key="1">
    <source>
        <dbReference type="ARBA" id="ARBA00022679"/>
    </source>
</evidence>
<feature type="transmembrane region" description="Helical" evidence="4">
    <location>
        <begin position="81"/>
        <end position="105"/>
    </location>
</feature>
<dbReference type="GO" id="GO:0000160">
    <property type="term" value="P:phosphorelay signal transduction system"/>
    <property type="evidence" value="ECO:0007669"/>
    <property type="project" value="UniProtKB-KW"/>
</dbReference>
<name>A0A418MRL6_9ACTN</name>
<dbReference type="Pfam" id="PF02518">
    <property type="entry name" value="HATPase_c"/>
    <property type="match status" value="1"/>
</dbReference>
<accession>A0A418MRL6</accession>
<evidence type="ECO:0000259" key="5">
    <source>
        <dbReference type="Pfam" id="PF02518"/>
    </source>
</evidence>
<evidence type="ECO:0000256" key="2">
    <source>
        <dbReference type="ARBA" id="ARBA00022777"/>
    </source>
</evidence>
<evidence type="ECO:0000256" key="3">
    <source>
        <dbReference type="ARBA" id="ARBA00023012"/>
    </source>
</evidence>
<keyword evidence="2" id="KW-0418">Kinase</keyword>
<proteinExistence type="predicted"/>
<dbReference type="Gene3D" id="3.30.565.10">
    <property type="entry name" value="Histidine kinase-like ATPase, C-terminal domain"/>
    <property type="match status" value="1"/>
</dbReference>
<dbReference type="EMBL" id="QXEC01000019">
    <property type="protein sequence ID" value="RIV36621.1"/>
    <property type="molecule type" value="Genomic_DNA"/>
</dbReference>
<dbReference type="Proteomes" id="UP000283832">
    <property type="component" value="Unassembled WGS sequence"/>
</dbReference>
<keyword evidence="7" id="KW-1185">Reference proteome</keyword>
<dbReference type="AlphaFoldDB" id="A0A418MRL6"/>
<dbReference type="PANTHER" id="PTHR24421:SF61">
    <property type="entry name" value="OXYGEN SENSOR HISTIDINE KINASE NREB"/>
    <property type="match status" value="1"/>
</dbReference>
<evidence type="ECO:0000256" key="4">
    <source>
        <dbReference type="SAM" id="Phobius"/>
    </source>
</evidence>
<feature type="transmembrane region" description="Helical" evidence="4">
    <location>
        <begin position="58"/>
        <end position="75"/>
    </location>
</feature>
<sequence>MLALPTLTVSPSGAVERPAAGAFAFIFTRLPALLRISCGLVGAGVALAVRTPPVRTELLVPAVAVLTAWSVWYALRAWRHGIGAALVIGDVLLTGVTCLAIPVLVAPEVLPGEASWIAVLASTTVINAQATAPARWSIPAGLLVTAAYAVGAHTAGHPAEASAHAATLLAQTACTAMMTAVMRRRMARADAAFLANQRASRAALVARTARAAERQQNRDLHDTVLATLTMVGQGAVAGPSTALRERCAADLRTLAVLAEARSMPTDTSVRLDERLREVLARLPALPVNADLPPGVVPAPVAEAIAESAHAALSNVARHAPGATTTLRLRITRGSVVVEVRDDGPGFDPATVPEHRYGLRESIHGRMAAVAGRAEVDSAPGHGTRIRLEWSDVG</sequence>
<keyword evidence="4" id="KW-1133">Transmembrane helix</keyword>
<dbReference type="InterPro" id="IPR003594">
    <property type="entry name" value="HATPase_dom"/>
</dbReference>
<gene>
    <name evidence="6" type="ORF">D2L64_19385</name>
</gene>
<keyword evidence="1" id="KW-0808">Transferase</keyword>
<evidence type="ECO:0000313" key="6">
    <source>
        <dbReference type="EMBL" id="RIV36621.1"/>
    </source>
</evidence>
<dbReference type="RefSeq" id="WP_119578556.1">
    <property type="nucleotide sequence ID" value="NZ_QXEC01000019.1"/>
</dbReference>
<dbReference type="InterPro" id="IPR050482">
    <property type="entry name" value="Sensor_HK_TwoCompSys"/>
</dbReference>
<keyword evidence="6" id="KW-0067">ATP-binding</keyword>
<dbReference type="SUPFAM" id="SSF55874">
    <property type="entry name" value="ATPase domain of HSP90 chaperone/DNA topoisomerase II/histidine kinase"/>
    <property type="match status" value="1"/>
</dbReference>
<feature type="domain" description="Histidine kinase/HSP90-like ATPase" evidence="5">
    <location>
        <begin position="311"/>
        <end position="389"/>
    </location>
</feature>
<evidence type="ECO:0000313" key="7">
    <source>
        <dbReference type="Proteomes" id="UP000283832"/>
    </source>
</evidence>
<keyword evidence="4" id="KW-0812">Transmembrane</keyword>
<keyword evidence="4" id="KW-0472">Membrane</keyword>
<dbReference type="OrthoDB" id="5125370at2"/>
<organism evidence="6 7">
    <name type="scientific">Micromonospora radicis</name>
    <dbReference type="NCBI Taxonomy" id="1894971"/>
    <lineage>
        <taxon>Bacteria</taxon>
        <taxon>Bacillati</taxon>
        <taxon>Actinomycetota</taxon>
        <taxon>Actinomycetes</taxon>
        <taxon>Micromonosporales</taxon>
        <taxon>Micromonosporaceae</taxon>
        <taxon>Micromonospora</taxon>
    </lineage>
</organism>
<dbReference type="GO" id="GO:0016301">
    <property type="term" value="F:kinase activity"/>
    <property type="evidence" value="ECO:0007669"/>
    <property type="project" value="UniProtKB-KW"/>
</dbReference>